<evidence type="ECO:0000313" key="3">
    <source>
        <dbReference type="Proteomes" id="UP000069620"/>
    </source>
</evidence>
<dbReference type="Pfam" id="PF13673">
    <property type="entry name" value="Acetyltransf_10"/>
    <property type="match status" value="1"/>
</dbReference>
<dbReference type="RefSeq" id="WP_062828701.1">
    <property type="nucleotide sequence ID" value="NZ_BCSX01000021.1"/>
</dbReference>
<dbReference type="STRING" id="146020.RMCB_2058"/>
<evidence type="ECO:0000259" key="1">
    <source>
        <dbReference type="PROSITE" id="PS51186"/>
    </source>
</evidence>
<dbReference type="Gene3D" id="3.40.630.30">
    <property type="match status" value="1"/>
</dbReference>
<dbReference type="CDD" id="cd04301">
    <property type="entry name" value="NAT_SF"/>
    <property type="match status" value="1"/>
</dbReference>
<accession>A0A117I547</accession>
<dbReference type="SUPFAM" id="SSF55729">
    <property type="entry name" value="Acyl-CoA N-acyltransferases (Nat)"/>
    <property type="match status" value="1"/>
</dbReference>
<name>A0A117I547_9MYCO</name>
<keyword evidence="3" id="KW-1185">Reference proteome</keyword>
<feature type="domain" description="N-acetyltransferase" evidence="1">
    <location>
        <begin position="8"/>
        <end position="150"/>
    </location>
</feature>
<organism evidence="2 3">
    <name type="scientific">Mycolicibacterium brisbanense</name>
    <dbReference type="NCBI Taxonomy" id="146020"/>
    <lineage>
        <taxon>Bacteria</taxon>
        <taxon>Bacillati</taxon>
        <taxon>Actinomycetota</taxon>
        <taxon>Actinomycetes</taxon>
        <taxon>Mycobacteriales</taxon>
        <taxon>Mycobacteriaceae</taxon>
        <taxon>Mycolicibacterium</taxon>
    </lineage>
</organism>
<protein>
    <submittedName>
        <fullName evidence="2">N-acetyltransferase GCN5</fullName>
    </submittedName>
</protein>
<dbReference type="OrthoDB" id="9796171at2"/>
<dbReference type="AlphaFoldDB" id="A0A117I547"/>
<dbReference type="EMBL" id="BCSX01000021">
    <property type="protein sequence ID" value="GAS87962.1"/>
    <property type="molecule type" value="Genomic_DNA"/>
</dbReference>
<keyword evidence="2" id="KW-0808">Transferase</keyword>
<dbReference type="InterPro" id="IPR016181">
    <property type="entry name" value="Acyl_CoA_acyltransferase"/>
</dbReference>
<reference evidence="3" key="1">
    <citation type="journal article" date="2016" name="Genome Announc.">
        <title>Draft Genome Sequences of Five Rapidly Growing Mycobacterium Species, M. thermoresistibile, M. fortuitum subsp. acetamidolyticum, M. canariasense, M. brisbanense, and M. novocastrense.</title>
        <authorList>
            <person name="Katahira K."/>
            <person name="Ogura Y."/>
            <person name="Gotoh Y."/>
            <person name="Hayashi T."/>
        </authorList>
    </citation>
    <scope>NUCLEOTIDE SEQUENCE [LARGE SCALE GENOMIC DNA]</scope>
    <source>
        <strain evidence="3">JCM15654</strain>
    </source>
</reference>
<gene>
    <name evidence="2" type="ORF">RMCB_2058</name>
</gene>
<dbReference type="GO" id="GO:0016747">
    <property type="term" value="F:acyltransferase activity, transferring groups other than amino-acyl groups"/>
    <property type="evidence" value="ECO:0007669"/>
    <property type="project" value="InterPro"/>
</dbReference>
<evidence type="ECO:0000313" key="2">
    <source>
        <dbReference type="EMBL" id="GAS87962.1"/>
    </source>
</evidence>
<dbReference type="InterPro" id="IPR000182">
    <property type="entry name" value="GNAT_dom"/>
</dbReference>
<proteinExistence type="predicted"/>
<dbReference type="PROSITE" id="PS51186">
    <property type="entry name" value="GNAT"/>
    <property type="match status" value="1"/>
</dbReference>
<comment type="caution">
    <text evidence="2">The sequence shown here is derived from an EMBL/GenBank/DDBJ whole genome shotgun (WGS) entry which is preliminary data.</text>
</comment>
<reference evidence="3" key="2">
    <citation type="submission" date="2016-02" db="EMBL/GenBank/DDBJ databases">
        <title>Draft genome sequence of five rapidly growing Mycobacterium species.</title>
        <authorList>
            <person name="Katahira K."/>
            <person name="Gotou Y."/>
            <person name="Iida K."/>
            <person name="Ogura Y."/>
            <person name="Hayashi T."/>
        </authorList>
    </citation>
    <scope>NUCLEOTIDE SEQUENCE [LARGE SCALE GENOMIC DNA]</scope>
    <source>
        <strain evidence="3">JCM15654</strain>
    </source>
</reference>
<sequence>MTVAPRRSWAKDLDAATLYKLLKLRIEVFVVEQACPYPELDGRDLLAETRHFWLEGPDGEVISTLRLMEEHPGGEKAFRIGRVCTKRDARGQGHTTRLMQAALAEVGDYPCHIDAQTYLEDMYSRHGFVRDGEEYLDDGIPHVPMLRPGARTDERLREEPR</sequence>
<dbReference type="Proteomes" id="UP000069620">
    <property type="component" value="Unassembled WGS sequence"/>
</dbReference>